<dbReference type="InterPro" id="IPR029044">
    <property type="entry name" value="Nucleotide-diphossugar_trans"/>
</dbReference>
<dbReference type="SUPFAM" id="SSF53448">
    <property type="entry name" value="Nucleotide-diphospho-sugar transferases"/>
    <property type="match status" value="1"/>
</dbReference>
<dbReference type="CDD" id="cd00761">
    <property type="entry name" value="Glyco_tranf_GTA_type"/>
    <property type="match status" value="1"/>
</dbReference>
<dbReference type="Gene3D" id="3.90.550.10">
    <property type="entry name" value="Spore Coat Polysaccharide Biosynthesis Protein SpsA, Chain A"/>
    <property type="match status" value="1"/>
</dbReference>
<comment type="similarity">
    <text evidence="8">Belongs to the glycosyltransferase 2 family. CrtQ subfamily.</text>
</comment>
<evidence type="ECO:0000256" key="2">
    <source>
        <dbReference type="ARBA" id="ARBA00022475"/>
    </source>
</evidence>
<evidence type="ECO:0000256" key="3">
    <source>
        <dbReference type="ARBA" id="ARBA00022676"/>
    </source>
</evidence>
<keyword evidence="3" id="KW-0328">Glycosyltransferase</keyword>
<comment type="function">
    <text evidence="6">Catalyzes the glycosylation of 4,4'-diaponeurosporenoate, i.e. the esterification of glucose at the C1'' position with the carboxyl group of 4,4'-diaponeurosporenic acid, to form glycosyl-4,4'-diaponeurosporenoate. This is a step in the biosynthesis of staphyloxanthin, an orange pigment present in most staphylococci strains.</text>
</comment>
<dbReference type="GO" id="GO:0016757">
    <property type="term" value="F:glycosyltransferase activity"/>
    <property type="evidence" value="ECO:0007669"/>
    <property type="project" value="UniProtKB-KW"/>
</dbReference>
<comment type="caution">
    <text evidence="11">The sequence shown here is derived from an EMBL/GenBank/DDBJ whole genome shotgun (WGS) entry which is preliminary data.</text>
</comment>
<reference evidence="11" key="1">
    <citation type="submission" date="2021-05" db="EMBL/GenBank/DDBJ databases">
        <authorList>
            <person name="Arsene-Ploetze F."/>
        </authorList>
    </citation>
    <scope>NUCLEOTIDE SEQUENCE</scope>
    <source>
        <strain evidence="11">DSM 42138</strain>
    </source>
</reference>
<keyword evidence="4 11" id="KW-0808">Transferase</keyword>
<keyword evidence="5" id="KW-0472">Membrane</keyword>
<dbReference type="PANTHER" id="PTHR43646">
    <property type="entry name" value="GLYCOSYLTRANSFERASE"/>
    <property type="match status" value="1"/>
</dbReference>
<sequence length="268" mass="28953">MRAKSRTGTAGEARVGAVDGARASALWVVVPAHQEAARIEATLDALAGQRDRDFTLVVVDNASTDGTAALARDFARRAPFPVHVLSEPDKGVGCAVDTGFRYAIGRGATLLARTDADCLPRPGWTAGARGALRQGAGLVCGRIDARRDEHGPLGRAAFRALVRLAAIFGRIRPAHRRRHGYLAPYRMHAGNNMAITAALYEAVGGMPRRPSPTDRLFLNRVRRHTAAIVHARAMVVENSTRRLRAYGIVGTARWYLDRGPGRNGEDPR</sequence>
<protein>
    <recommendedName>
        <fullName evidence="9">4,4'-diaponeurosporenoate glycosyltransferase</fullName>
    </recommendedName>
</protein>
<organism evidence="11 12">
    <name type="scientific">Actinacidiphila cocklensis</name>
    <dbReference type="NCBI Taxonomy" id="887465"/>
    <lineage>
        <taxon>Bacteria</taxon>
        <taxon>Bacillati</taxon>
        <taxon>Actinomycetota</taxon>
        <taxon>Actinomycetes</taxon>
        <taxon>Kitasatosporales</taxon>
        <taxon>Streptomycetaceae</taxon>
        <taxon>Actinacidiphila</taxon>
    </lineage>
</organism>
<evidence type="ECO:0000256" key="6">
    <source>
        <dbReference type="ARBA" id="ARBA00037281"/>
    </source>
</evidence>
<feature type="domain" description="Glycosyltransferase 2-like" evidence="10">
    <location>
        <begin position="28"/>
        <end position="169"/>
    </location>
</feature>
<dbReference type="PANTHER" id="PTHR43646:SF2">
    <property type="entry name" value="GLYCOSYLTRANSFERASE 2-LIKE DOMAIN-CONTAINING PROTEIN"/>
    <property type="match status" value="1"/>
</dbReference>
<comment type="subcellular location">
    <subcellularLocation>
        <location evidence="1">Cell membrane</location>
    </subcellularLocation>
</comment>
<keyword evidence="2" id="KW-1003">Cell membrane</keyword>
<dbReference type="Proteomes" id="UP001152519">
    <property type="component" value="Unassembled WGS sequence"/>
</dbReference>
<dbReference type="Pfam" id="PF00535">
    <property type="entry name" value="Glycos_transf_2"/>
    <property type="match status" value="1"/>
</dbReference>
<comment type="pathway">
    <text evidence="7">Carotenoid biosynthesis; staphyloxanthin biosynthesis; staphyloxanthin from farnesyl diphosphate: step 4/5.</text>
</comment>
<proteinExistence type="inferred from homology"/>
<keyword evidence="12" id="KW-1185">Reference proteome</keyword>
<name>A0A9W4DYP2_9ACTN</name>
<evidence type="ECO:0000313" key="12">
    <source>
        <dbReference type="Proteomes" id="UP001152519"/>
    </source>
</evidence>
<dbReference type="AlphaFoldDB" id="A0A9W4DYP2"/>
<evidence type="ECO:0000256" key="9">
    <source>
        <dbReference type="ARBA" id="ARBA00040345"/>
    </source>
</evidence>
<evidence type="ECO:0000256" key="4">
    <source>
        <dbReference type="ARBA" id="ARBA00022679"/>
    </source>
</evidence>
<gene>
    <name evidence="11" type="ORF">SCOCK_380002</name>
</gene>
<evidence type="ECO:0000256" key="8">
    <source>
        <dbReference type="ARBA" id="ARBA00038120"/>
    </source>
</evidence>
<evidence type="ECO:0000259" key="10">
    <source>
        <dbReference type="Pfam" id="PF00535"/>
    </source>
</evidence>
<evidence type="ECO:0000256" key="1">
    <source>
        <dbReference type="ARBA" id="ARBA00004236"/>
    </source>
</evidence>
<dbReference type="InterPro" id="IPR001173">
    <property type="entry name" value="Glyco_trans_2-like"/>
</dbReference>
<dbReference type="EMBL" id="CAJSLV010000068">
    <property type="protein sequence ID" value="CAG6395925.1"/>
    <property type="molecule type" value="Genomic_DNA"/>
</dbReference>
<evidence type="ECO:0000256" key="5">
    <source>
        <dbReference type="ARBA" id="ARBA00023136"/>
    </source>
</evidence>
<accession>A0A9W4DYP2</accession>
<evidence type="ECO:0000313" key="11">
    <source>
        <dbReference type="EMBL" id="CAG6395925.1"/>
    </source>
</evidence>
<dbReference type="GO" id="GO:0005886">
    <property type="term" value="C:plasma membrane"/>
    <property type="evidence" value="ECO:0007669"/>
    <property type="project" value="UniProtKB-SubCell"/>
</dbReference>
<evidence type="ECO:0000256" key="7">
    <source>
        <dbReference type="ARBA" id="ARBA00037904"/>
    </source>
</evidence>